<evidence type="ECO:0000256" key="1">
    <source>
        <dbReference type="SAM" id="MobiDB-lite"/>
    </source>
</evidence>
<name>A0A936TDM9_9ACTN</name>
<feature type="compositionally biased region" description="Polar residues" evidence="1">
    <location>
        <begin position="229"/>
        <end position="251"/>
    </location>
</feature>
<gene>
    <name evidence="2" type="ORF">IPN02_04990</name>
</gene>
<accession>A0A936TDM9</accession>
<dbReference type="AlphaFoldDB" id="A0A936TDM9"/>
<evidence type="ECO:0000313" key="2">
    <source>
        <dbReference type="EMBL" id="MBK9296217.1"/>
    </source>
</evidence>
<dbReference type="EMBL" id="JADJZA010000001">
    <property type="protein sequence ID" value="MBK9296217.1"/>
    <property type="molecule type" value="Genomic_DNA"/>
</dbReference>
<organism evidence="2 3">
    <name type="scientific">Candidatus Neomicrothrix subdominans</name>
    <dbReference type="NCBI Taxonomy" id="2954438"/>
    <lineage>
        <taxon>Bacteria</taxon>
        <taxon>Bacillati</taxon>
        <taxon>Actinomycetota</taxon>
        <taxon>Acidimicrobiia</taxon>
        <taxon>Acidimicrobiales</taxon>
        <taxon>Microthrixaceae</taxon>
        <taxon>Candidatus Neomicrothrix</taxon>
    </lineage>
</organism>
<dbReference type="Proteomes" id="UP000727993">
    <property type="component" value="Unassembled WGS sequence"/>
</dbReference>
<sequence>MLDHVITNSLALRLDDQQFASEIYTDIREQAVGASERWHDAHLSIELSPLPMGSGVAKSNTTEADTSGFFTVTVRWEYTAIPKHPQRRFVCLSDRDEYAELAGQRGATSAWFLKPVDGVDASKPDSFQLLRFAVNGEERAIRRSAKKTGQTYTANVGQGLIDAAEPVTISYTYQTITRQHGHLLFFDIEQPTRDLKVDFDYTDCGIDTVSTLDLIPSVRPTRIEHSPDSVPNPTAPSESTSTAGSSHDQAWRSSGRWTVKYLRQRHAHSETQVWHRWGSLQPLGVGRMRAKG</sequence>
<reference evidence="2 3" key="1">
    <citation type="submission" date="2020-10" db="EMBL/GenBank/DDBJ databases">
        <title>Connecting structure to function with the recovery of over 1000 high-quality activated sludge metagenome-assembled genomes encoding full-length rRNA genes using long-read sequencing.</title>
        <authorList>
            <person name="Singleton C.M."/>
            <person name="Petriglieri F."/>
            <person name="Kristensen J.M."/>
            <person name="Kirkegaard R.H."/>
            <person name="Michaelsen T.Y."/>
            <person name="Andersen M.H."/>
            <person name="Karst S.M."/>
            <person name="Dueholm M.S."/>
            <person name="Nielsen P.H."/>
            <person name="Albertsen M."/>
        </authorList>
    </citation>
    <scope>NUCLEOTIDE SEQUENCE [LARGE SCALE GENOMIC DNA]</scope>
    <source>
        <strain evidence="2">Lyne_18-Q3-R50-59_MAXAC.006</strain>
    </source>
</reference>
<proteinExistence type="predicted"/>
<comment type="caution">
    <text evidence="2">The sequence shown here is derived from an EMBL/GenBank/DDBJ whole genome shotgun (WGS) entry which is preliminary data.</text>
</comment>
<evidence type="ECO:0000313" key="3">
    <source>
        <dbReference type="Proteomes" id="UP000727993"/>
    </source>
</evidence>
<protein>
    <submittedName>
        <fullName evidence="2">Uncharacterized protein</fullName>
    </submittedName>
</protein>
<feature type="region of interest" description="Disordered" evidence="1">
    <location>
        <begin position="218"/>
        <end position="251"/>
    </location>
</feature>